<dbReference type="Proteomes" id="UP000056209">
    <property type="component" value="Unassembled WGS sequence"/>
</dbReference>
<evidence type="ECO:0000259" key="2">
    <source>
        <dbReference type="Pfam" id="PF03449"/>
    </source>
</evidence>
<comment type="caution">
    <text evidence="3">The sequence shown here is derived from an EMBL/GenBank/DDBJ whole genome shotgun (WGS) entry which is preliminary data.</text>
</comment>
<feature type="region of interest" description="Disordered" evidence="1">
    <location>
        <begin position="296"/>
        <end position="325"/>
    </location>
</feature>
<dbReference type="Pfam" id="PF03449">
    <property type="entry name" value="GreA_GreB_N"/>
    <property type="match status" value="1"/>
</dbReference>
<dbReference type="InterPro" id="IPR036805">
    <property type="entry name" value="Tscrpt_elong_fac_GreA/B_N_sf"/>
</dbReference>
<dbReference type="AlphaFoldDB" id="A0A100HML3"/>
<evidence type="ECO:0000313" key="4">
    <source>
        <dbReference type="Proteomes" id="UP000056209"/>
    </source>
</evidence>
<reference evidence="4" key="1">
    <citation type="submission" date="2015-11" db="EMBL/GenBank/DDBJ databases">
        <title>Draft Genome Sequence of the Radioresistant Bacterium Deinococcus grandis, Isolated from Freshwater Fish in Japan.</title>
        <authorList>
            <person name="Satoh K."/>
            <person name="Onodera T."/>
            <person name="Omoso K."/>
            <person name="Takeda-Yano K."/>
            <person name="Katayama T."/>
            <person name="Oono Y."/>
            <person name="Narumi I."/>
        </authorList>
    </citation>
    <scope>NUCLEOTIDE SEQUENCE [LARGE SCALE GENOMIC DNA]</scope>
    <source>
        <strain evidence="4">ATCC 43672</strain>
    </source>
</reference>
<keyword evidence="3" id="KW-0251">Elongation factor</keyword>
<dbReference type="GO" id="GO:0003677">
    <property type="term" value="F:DNA binding"/>
    <property type="evidence" value="ECO:0007669"/>
    <property type="project" value="InterPro"/>
</dbReference>
<sequence length="519" mass="56939">MGLPRRDGQGRGCGPLLTFFPHCGGERSPHRSPGAPMNDRLDLAQLAPHAPKRNVADFLRRTIDPDFLERCVDKQASVAAQRAAARKRGDDVTITAPLAGVLMGTKQQYPALYEAFFALVKAGVMARHQRTAITEGMPFAGVKSGDRVAVTERDFIDPLTVHTREGVDIDLRAESALVRLSRSWMEVDRVFNAETVLSRGEAGALEATQFAHSEYQVLSESLLTEVLDVEGLLIPWDASPRDARALAETISDTYLRTRVLAALDQMDGVDDTHRVYLHSEGQPAFRVRKIAPVEKWKPYTPTPPQRTVPEPTPQKRRPGRTTTAKKRVVSVAAYADMLTRLSALRQERETISELMGSAIEDGDLRESAAYDEARTRMFETDAAISQLERDLLDVEPGDVDSNIGRTFEITIAGVPKTVRLTDGHPQIGEVSTAGSLGQALLHATAGQTVTVTSTHHRLVPTTSRQIMTAGTVTSKRHVPEGVTAPAITDVHTQYTSTLVTYKREQPVQVVNVIHILSIT</sequence>
<keyword evidence="4" id="KW-1185">Reference proteome</keyword>
<evidence type="ECO:0000256" key="1">
    <source>
        <dbReference type="SAM" id="MobiDB-lite"/>
    </source>
</evidence>
<dbReference type="Gene3D" id="1.10.287.180">
    <property type="entry name" value="Transcription elongation factor, GreA/GreB, N-terminal domain"/>
    <property type="match status" value="1"/>
</dbReference>
<dbReference type="InterPro" id="IPR022691">
    <property type="entry name" value="Tscrpt_elong_fac_GreA/B_N"/>
</dbReference>
<feature type="domain" description="Transcription elongation factor GreA/GreB N-terminal" evidence="2">
    <location>
        <begin position="330"/>
        <end position="391"/>
    </location>
</feature>
<protein>
    <submittedName>
        <fullName evidence="3">Transcription elongation factor, greA</fullName>
    </submittedName>
</protein>
<dbReference type="EMBL" id="BCMS01000003">
    <property type="protein sequence ID" value="GAQ23511.1"/>
    <property type="molecule type" value="Genomic_DNA"/>
</dbReference>
<feature type="compositionally biased region" description="Pro residues" evidence="1">
    <location>
        <begin position="300"/>
        <end position="312"/>
    </location>
</feature>
<organism evidence="3 4">
    <name type="scientific">Deinococcus grandis</name>
    <dbReference type="NCBI Taxonomy" id="57498"/>
    <lineage>
        <taxon>Bacteria</taxon>
        <taxon>Thermotogati</taxon>
        <taxon>Deinococcota</taxon>
        <taxon>Deinococci</taxon>
        <taxon>Deinococcales</taxon>
        <taxon>Deinococcaceae</taxon>
        <taxon>Deinococcus</taxon>
    </lineage>
</organism>
<name>A0A100HML3_9DEIO</name>
<feature type="compositionally biased region" description="Basic residues" evidence="1">
    <location>
        <begin position="314"/>
        <end position="325"/>
    </location>
</feature>
<accession>A0A100HML3</accession>
<evidence type="ECO:0000313" key="3">
    <source>
        <dbReference type="EMBL" id="GAQ23511.1"/>
    </source>
</evidence>
<dbReference type="SUPFAM" id="SSF46557">
    <property type="entry name" value="GreA transcript cleavage protein, N-terminal domain"/>
    <property type="match status" value="1"/>
</dbReference>
<dbReference type="GO" id="GO:0003746">
    <property type="term" value="F:translation elongation factor activity"/>
    <property type="evidence" value="ECO:0007669"/>
    <property type="project" value="UniProtKB-KW"/>
</dbReference>
<gene>
    <name evidence="3" type="ORF">DEIGR_310030</name>
</gene>
<keyword evidence="3" id="KW-0648">Protein biosynthesis</keyword>
<dbReference type="GO" id="GO:0032784">
    <property type="term" value="P:regulation of DNA-templated transcription elongation"/>
    <property type="evidence" value="ECO:0007669"/>
    <property type="project" value="InterPro"/>
</dbReference>
<proteinExistence type="predicted"/>